<dbReference type="SMART" id="SM00360">
    <property type="entry name" value="RRM"/>
    <property type="match status" value="1"/>
</dbReference>
<dbReference type="Pfam" id="PF08777">
    <property type="entry name" value="RRM_3"/>
    <property type="match status" value="1"/>
</dbReference>
<evidence type="ECO:0000259" key="4">
    <source>
        <dbReference type="PROSITE" id="PS50102"/>
    </source>
</evidence>
<dbReference type="Pfam" id="PF00076">
    <property type="entry name" value="RRM_1"/>
    <property type="match status" value="1"/>
</dbReference>
<evidence type="ECO:0000256" key="3">
    <source>
        <dbReference type="SAM" id="MobiDB-lite"/>
    </source>
</evidence>
<dbReference type="InterPro" id="IPR045180">
    <property type="entry name" value="La_dom_prot"/>
</dbReference>
<keyword evidence="8" id="KW-1185">Reference proteome</keyword>
<dbReference type="InterPro" id="IPR000504">
    <property type="entry name" value="RRM_dom"/>
</dbReference>
<dbReference type="PROSITE" id="PS50102">
    <property type="entry name" value="RRM"/>
    <property type="match status" value="1"/>
</dbReference>
<feature type="compositionally biased region" description="Basic residues" evidence="3">
    <location>
        <begin position="370"/>
        <end position="389"/>
    </location>
</feature>
<dbReference type="Pfam" id="PF05383">
    <property type="entry name" value="La"/>
    <property type="match status" value="1"/>
</dbReference>
<dbReference type="GO" id="GO:1990904">
    <property type="term" value="C:ribonucleoprotein complex"/>
    <property type="evidence" value="ECO:0007669"/>
    <property type="project" value="UniProtKB-UniRule"/>
</dbReference>
<dbReference type="Gene3D" id="3.30.70.330">
    <property type="match status" value="2"/>
</dbReference>
<dbReference type="PROSITE" id="PS51939">
    <property type="entry name" value="XRRM"/>
    <property type="match status" value="1"/>
</dbReference>
<feature type="compositionally biased region" description="Basic and acidic residues" evidence="3">
    <location>
        <begin position="224"/>
        <end position="238"/>
    </location>
</feature>
<feature type="domain" description="HTH La-type RNA-binding" evidence="5">
    <location>
        <begin position="11"/>
        <end position="101"/>
    </location>
</feature>
<feature type="domain" description="XRRM" evidence="6">
    <location>
        <begin position="252"/>
        <end position="389"/>
    </location>
</feature>
<dbReference type="EMBL" id="JATAAI010000027">
    <property type="protein sequence ID" value="KAK1736877.1"/>
    <property type="molecule type" value="Genomic_DNA"/>
</dbReference>
<dbReference type="InterPro" id="IPR036388">
    <property type="entry name" value="WH-like_DNA-bd_sf"/>
</dbReference>
<dbReference type="SUPFAM" id="SSF54928">
    <property type="entry name" value="RNA-binding domain, RBD"/>
    <property type="match status" value="1"/>
</dbReference>
<feature type="domain" description="RRM" evidence="4">
    <location>
        <begin position="126"/>
        <end position="214"/>
    </location>
</feature>
<evidence type="ECO:0000313" key="8">
    <source>
        <dbReference type="Proteomes" id="UP001224775"/>
    </source>
</evidence>
<dbReference type="InterPro" id="IPR014886">
    <property type="entry name" value="La_xRRM"/>
</dbReference>
<dbReference type="PANTHER" id="PTHR22792:SF140">
    <property type="entry name" value="ACHILLES, ISOFORM A"/>
    <property type="match status" value="1"/>
</dbReference>
<evidence type="ECO:0000259" key="5">
    <source>
        <dbReference type="PROSITE" id="PS50961"/>
    </source>
</evidence>
<keyword evidence="1 2" id="KW-0694">RNA-binding</keyword>
<dbReference type="Gene3D" id="1.10.10.10">
    <property type="entry name" value="Winged helix-like DNA-binding domain superfamily/Winged helix DNA-binding domain"/>
    <property type="match status" value="1"/>
</dbReference>
<evidence type="ECO:0000313" key="7">
    <source>
        <dbReference type="EMBL" id="KAK1736877.1"/>
    </source>
</evidence>
<dbReference type="Proteomes" id="UP001224775">
    <property type="component" value="Unassembled WGS sequence"/>
</dbReference>
<dbReference type="PROSITE" id="PS50961">
    <property type="entry name" value="HTH_LA"/>
    <property type="match status" value="1"/>
</dbReference>
<dbReference type="CDD" id="cd00590">
    <property type="entry name" value="RRM_SF"/>
    <property type="match status" value="1"/>
</dbReference>
<dbReference type="PANTHER" id="PTHR22792">
    <property type="entry name" value="LUPUS LA PROTEIN-RELATED"/>
    <property type="match status" value="1"/>
</dbReference>
<dbReference type="SUPFAM" id="SSF46785">
    <property type="entry name" value="Winged helix' DNA-binding domain"/>
    <property type="match status" value="1"/>
</dbReference>
<name>A0AAD8Y013_9STRA</name>
<dbReference type="InterPro" id="IPR006630">
    <property type="entry name" value="La_HTH"/>
</dbReference>
<dbReference type="GO" id="GO:0003729">
    <property type="term" value="F:mRNA binding"/>
    <property type="evidence" value="ECO:0007669"/>
    <property type="project" value="TreeGrafter"/>
</dbReference>
<organism evidence="7 8">
    <name type="scientific">Skeletonema marinoi</name>
    <dbReference type="NCBI Taxonomy" id="267567"/>
    <lineage>
        <taxon>Eukaryota</taxon>
        <taxon>Sar</taxon>
        <taxon>Stramenopiles</taxon>
        <taxon>Ochrophyta</taxon>
        <taxon>Bacillariophyta</taxon>
        <taxon>Coscinodiscophyceae</taxon>
        <taxon>Thalassiosirophycidae</taxon>
        <taxon>Thalassiosirales</taxon>
        <taxon>Skeletonemataceae</taxon>
        <taxon>Skeletonema</taxon>
        <taxon>Skeletonema marinoi-dohrnii complex</taxon>
    </lineage>
</organism>
<proteinExistence type="predicted"/>
<dbReference type="InterPro" id="IPR035979">
    <property type="entry name" value="RBD_domain_sf"/>
</dbReference>
<evidence type="ECO:0008006" key="9">
    <source>
        <dbReference type="Google" id="ProtNLM"/>
    </source>
</evidence>
<feature type="region of interest" description="Disordered" evidence="3">
    <location>
        <begin position="220"/>
        <end position="243"/>
    </location>
</feature>
<evidence type="ECO:0000259" key="6">
    <source>
        <dbReference type="PROSITE" id="PS51939"/>
    </source>
</evidence>
<gene>
    <name evidence="7" type="ORF">QTG54_012322</name>
</gene>
<evidence type="ECO:0000256" key="2">
    <source>
        <dbReference type="PROSITE-ProRule" id="PRU00332"/>
    </source>
</evidence>
<feature type="region of interest" description="Disordered" evidence="3">
    <location>
        <begin position="364"/>
        <end position="389"/>
    </location>
</feature>
<evidence type="ECO:0000256" key="1">
    <source>
        <dbReference type="ARBA" id="ARBA00022884"/>
    </source>
</evidence>
<dbReference type="GO" id="GO:0005634">
    <property type="term" value="C:nucleus"/>
    <property type="evidence" value="ECO:0007669"/>
    <property type="project" value="TreeGrafter"/>
</dbReference>
<accession>A0AAD8Y013</accession>
<dbReference type="SMART" id="SM00715">
    <property type="entry name" value="LA"/>
    <property type="match status" value="1"/>
</dbReference>
<protein>
    <recommendedName>
        <fullName evidence="9">Lupus La protein</fullName>
    </recommendedName>
</protein>
<sequence>MADDTPTPAPAATPEAMTTSLVERLHFFFSNANLRQDKWMRTEMKENGCITLDQLLKFQTIKSISTDKELLVKAAGELKEEITYDAEKEELRRVVPFDWETMGDGSHLSLCCKNVPLTEEDKSEGEKAFYGAKHEYAVTRDELKALFEPFGKVGIVKLRFGRKEGKAYPLGMAIIEFENEEGMAKASAELLPKEGEAKEIEIKGNKLTYETVKPMKCFQKGAKRTRDDKKDDNDKQEKEEEEEIKFEPVKVEMVKGCVIALTGLSDETCDRESIREAVSDILKVTKDIKTSGLYVDYTRGATSGNLRLTESKPEEMKELVAKLNDGTILIANSKVGSAKMLEGEEEVAYWKGFEEFLNNRKRADLEEKRQKKKQKRFSHKGRGGGRRRQ</sequence>
<dbReference type="InterPro" id="IPR036390">
    <property type="entry name" value="WH_DNA-bd_sf"/>
</dbReference>
<dbReference type="AlphaFoldDB" id="A0AAD8Y013"/>
<reference evidence="7" key="1">
    <citation type="submission" date="2023-06" db="EMBL/GenBank/DDBJ databases">
        <title>Survivors Of The Sea: Transcriptome response of Skeletonema marinoi to long-term dormancy.</title>
        <authorList>
            <person name="Pinder M.I.M."/>
            <person name="Kourtchenko O."/>
            <person name="Robertson E.K."/>
            <person name="Larsson T."/>
            <person name="Maumus F."/>
            <person name="Osuna-Cruz C.M."/>
            <person name="Vancaester E."/>
            <person name="Stenow R."/>
            <person name="Vandepoele K."/>
            <person name="Ploug H."/>
            <person name="Bruchert V."/>
            <person name="Godhe A."/>
            <person name="Topel M."/>
        </authorList>
    </citation>
    <scope>NUCLEOTIDE SEQUENCE</scope>
    <source>
        <strain evidence="7">R05AC</strain>
    </source>
</reference>
<comment type="caution">
    <text evidence="7">The sequence shown here is derived from an EMBL/GenBank/DDBJ whole genome shotgun (WGS) entry which is preliminary data.</text>
</comment>
<dbReference type="InterPro" id="IPR012677">
    <property type="entry name" value="Nucleotide-bd_a/b_plait_sf"/>
</dbReference>